<dbReference type="GO" id="GO:0005506">
    <property type="term" value="F:iron ion binding"/>
    <property type="evidence" value="ECO:0007669"/>
    <property type="project" value="InterPro"/>
</dbReference>
<dbReference type="GO" id="GO:0016705">
    <property type="term" value="F:oxidoreductase activity, acting on paired donors, with incorporation or reduction of molecular oxygen"/>
    <property type="evidence" value="ECO:0007669"/>
    <property type="project" value="InterPro"/>
</dbReference>
<dbReference type="EMBL" id="BMAO01022470">
    <property type="protein sequence ID" value="GFQ82105.1"/>
    <property type="molecule type" value="Genomic_DNA"/>
</dbReference>
<dbReference type="OrthoDB" id="6429238at2759"/>
<protein>
    <submittedName>
        <fullName evidence="2">Cytochrome P450 3A28</fullName>
    </submittedName>
</protein>
<evidence type="ECO:0000313" key="3">
    <source>
        <dbReference type="Proteomes" id="UP000887116"/>
    </source>
</evidence>
<dbReference type="InterPro" id="IPR036396">
    <property type="entry name" value="Cyt_P450_sf"/>
</dbReference>
<organism evidence="2 3">
    <name type="scientific">Trichonephila clavata</name>
    <name type="common">Joro spider</name>
    <name type="synonym">Nephila clavata</name>
    <dbReference type="NCBI Taxonomy" id="2740835"/>
    <lineage>
        <taxon>Eukaryota</taxon>
        <taxon>Metazoa</taxon>
        <taxon>Ecdysozoa</taxon>
        <taxon>Arthropoda</taxon>
        <taxon>Chelicerata</taxon>
        <taxon>Arachnida</taxon>
        <taxon>Araneae</taxon>
        <taxon>Araneomorphae</taxon>
        <taxon>Entelegynae</taxon>
        <taxon>Araneoidea</taxon>
        <taxon>Nephilidae</taxon>
        <taxon>Trichonephila</taxon>
    </lineage>
</organism>
<dbReference type="Proteomes" id="UP000887116">
    <property type="component" value="Unassembled WGS sequence"/>
</dbReference>
<dbReference type="GO" id="GO:0020037">
    <property type="term" value="F:heme binding"/>
    <property type="evidence" value="ECO:0007669"/>
    <property type="project" value="InterPro"/>
</dbReference>
<comment type="caution">
    <text evidence="2">The sequence shown here is derived from an EMBL/GenBank/DDBJ whole genome shotgun (WGS) entry which is preliminary data.</text>
</comment>
<keyword evidence="3" id="KW-1185">Reference proteome</keyword>
<accession>A0A8X6FJ73</accession>
<sequence>MKMVRKIWKCGWLLLGYETVVLVADVDLLKRIQVSDFHKFINRPNLFMVVLKEKSRKPPPRVEGFSQQMITLRDKRWKEIRSIITHLLPLQDEADGSYNEQCH</sequence>
<name>A0A8X6FJ73_TRICU</name>
<gene>
    <name evidence="2" type="primary">CYP3A28_0</name>
    <name evidence="2" type="ORF">TNCT_637271</name>
</gene>
<keyword evidence="1" id="KW-0560">Oxidoreductase</keyword>
<dbReference type="AlphaFoldDB" id="A0A8X6FJ73"/>
<evidence type="ECO:0000313" key="2">
    <source>
        <dbReference type="EMBL" id="GFQ82105.1"/>
    </source>
</evidence>
<dbReference type="SUPFAM" id="SSF48264">
    <property type="entry name" value="Cytochrome P450"/>
    <property type="match status" value="1"/>
</dbReference>
<proteinExistence type="predicted"/>
<reference evidence="2" key="1">
    <citation type="submission" date="2020-07" db="EMBL/GenBank/DDBJ databases">
        <title>Multicomponent nature underlies the extraordinary mechanical properties of spider dragline silk.</title>
        <authorList>
            <person name="Kono N."/>
            <person name="Nakamura H."/>
            <person name="Mori M."/>
            <person name="Yoshida Y."/>
            <person name="Ohtoshi R."/>
            <person name="Malay A.D."/>
            <person name="Moran D.A.P."/>
            <person name="Tomita M."/>
            <person name="Numata K."/>
            <person name="Arakawa K."/>
        </authorList>
    </citation>
    <scope>NUCLEOTIDE SEQUENCE</scope>
</reference>
<dbReference type="GO" id="GO:0004497">
    <property type="term" value="F:monooxygenase activity"/>
    <property type="evidence" value="ECO:0007669"/>
    <property type="project" value="UniProtKB-KW"/>
</dbReference>
<evidence type="ECO:0000256" key="1">
    <source>
        <dbReference type="ARBA" id="ARBA00023033"/>
    </source>
</evidence>
<keyword evidence="1" id="KW-0503">Monooxygenase</keyword>